<dbReference type="InterPro" id="IPR016181">
    <property type="entry name" value="Acyl_CoA_acyltransferase"/>
</dbReference>
<dbReference type="KEGG" id="lfc:LFE_1288"/>
<evidence type="ECO:0000256" key="1">
    <source>
        <dbReference type="ARBA" id="ARBA00022649"/>
    </source>
</evidence>
<dbReference type="EMBL" id="AP012342">
    <property type="protein sequence ID" value="BAM06971.1"/>
    <property type="molecule type" value="Genomic_DNA"/>
</dbReference>
<sequence>MTFPAWHEEPVSKKHDRKSFDCGDAELNDFLHRHARQSHDLGGAKTFLAIDNDDNKTILGFYSLAPGAVLYADTPQTFRRGLAPHDVPGFRLARIATHVCVHGQGLGGQLLASAARRCLLAAAEAGGVLLIIDTKNDRAAKWYASYGAVPLNNRSLTLVMSLATFAAELKAADQSRPG</sequence>
<dbReference type="SUPFAM" id="SSF55729">
    <property type="entry name" value="Acyl-CoA N-acyltransferases (Nat)"/>
    <property type="match status" value="1"/>
</dbReference>
<evidence type="ECO:0000313" key="5">
    <source>
        <dbReference type="Proteomes" id="UP000007382"/>
    </source>
</evidence>
<dbReference type="OrthoDB" id="9793394at2"/>
<accession>I0INX2</accession>
<name>I0INX2_LEPFC</name>
<reference evidence="4 5" key="1">
    <citation type="journal article" date="2012" name="J. Bacteriol.">
        <title>Complete Genome Sequence of Leptospirillum ferrooxidans Strain C2-3, Isolated from a Fresh Volcanic Ash Deposit on the Island of Miyake, Japan.</title>
        <authorList>
            <person name="Fujimura R."/>
            <person name="Sato Y."/>
            <person name="Nishizawa T."/>
            <person name="Oshima K."/>
            <person name="Kim S.-W."/>
            <person name="Hattori M."/>
            <person name="Kamijo T."/>
            <person name="Ohta H."/>
        </authorList>
    </citation>
    <scope>NUCLEOTIDE SEQUENCE [LARGE SCALE GENOMIC DNA]</scope>
    <source>
        <strain evidence="4 5">C2-3</strain>
    </source>
</reference>
<dbReference type="Proteomes" id="UP000007382">
    <property type="component" value="Chromosome"/>
</dbReference>
<dbReference type="RefSeq" id="WP_014449460.1">
    <property type="nucleotide sequence ID" value="NC_017094.1"/>
</dbReference>
<evidence type="ECO:0000256" key="3">
    <source>
        <dbReference type="ARBA" id="ARBA00023315"/>
    </source>
</evidence>
<protein>
    <submittedName>
        <fullName evidence="4">Putative acetyltransferase</fullName>
    </submittedName>
</protein>
<dbReference type="AlphaFoldDB" id="I0INX2"/>
<reference evidence="5" key="2">
    <citation type="submission" date="2012-03" db="EMBL/GenBank/DDBJ databases">
        <title>The complete genome sequence of the pioneer microbe on fresh volcanic deposit, Leptospirillum ferrooxidans strain C2-3.</title>
        <authorList>
            <person name="Fujimura R."/>
            <person name="Sato Y."/>
            <person name="Nishizawa T."/>
            <person name="Nanba K."/>
            <person name="Oshima K."/>
            <person name="Hattori M."/>
            <person name="Kamijo T."/>
            <person name="Ohta H."/>
        </authorList>
    </citation>
    <scope>NUCLEOTIDE SEQUENCE [LARGE SCALE GENOMIC DNA]</scope>
    <source>
        <strain evidence="5">C2-3</strain>
    </source>
</reference>
<keyword evidence="1" id="KW-1277">Toxin-antitoxin system</keyword>
<evidence type="ECO:0000313" key="4">
    <source>
        <dbReference type="EMBL" id="BAM06971.1"/>
    </source>
</evidence>
<gene>
    <name evidence="4" type="ordered locus">LFE_1288</name>
</gene>
<organism evidence="4 5">
    <name type="scientific">Leptospirillum ferrooxidans (strain C2-3)</name>
    <dbReference type="NCBI Taxonomy" id="1162668"/>
    <lineage>
        <taxon>Bacteria</taxon>
        <taxon>Pseudomonadati</taxon>
        <taxon>Nitrospirota</taxon>
        <taxon>Nitrospiria</taxon>
        <taxon>Nitrospirales</taxon>
        <taxon>Nitrospiraceae</taxon>
        <taxon>Leptospirillum</taxon>
    </lineage>
</organism>
<keyword evidence="5" id="KW-1185">Reference proteome</keyword>
<dbReference type="STRING" id="1162668.LFE_1288"/>
<keyword evidence="3" id="KW-0012">Acyltransferase</keyword>
<dbReference type="Gene3D" id="3.40.630.30">
    <property type="match status" value="1"/>
</dbReference>
<evidence type="ECO:0000256" key="2">
    <source>
        <dbReference type="ARBA" id="ARBA00022679"/>
    </source>
</evidence>
<dbReference type="eggNOG" id="COG0454">
    <property type="taxonomic scope" value="Bacteria"/>
</dbReference>
<dbReference type="GO" id="GO:0016746">
    <property type="term" value="F:acyltransferase activity"/>
    <property type="evidence" value="ECO:0007669"/>
    <property type="project" value="UniProtKB-KW"/>
</dbReference>
<dbReference type="PANTHER" id="PTHR36449">
    <property type="entry name" value="ACETYLTRANSFERASE-RELATED"/>
    <property type="match status" value="1"/>
</dbReference>
<proteinExistence type="predicted"/>
<dbReference type="PANTHER" id="PTHR36449:SF1">
    <property type="entry name" value="ACETYLTRANSFERASE"/>
    <property type="match status" value="1"/>
</dbReference>
<dbReference type="HOGENOM" id="CLU_101288_3_1_0"/>
<keyword evidence="2 4" id="KW-0808">Transferase</keyword>